<gene>
    <name evidence="5" type="ORF">VLY81_05380</name>
</gene>
<dbReference type="SUPFAM" id="SSF52540">
    <property type="entry name" value="P-loop containing nucleoside triphosphate hydrolases"/>
    <property type="match status" value="1"/>
</dbReference>
<dbReference type="GO" id="GO:0005524">
    <property type="term" value="F:ATP binding"/>
    <property type="evidence" value="ECO:0007669"/>
    <property type="project" value="UniProtKB-KW"/>
</dbReference>
<sequence>MSGDGVIVARDLTKRFRRRVARPSRLLRRLGRRRGSDDGTAAPSEWLVAVDSVSLEVRPGEVLGLLGPNGAGKSTLIRMLSTLVEPSSGRAAICGHDVLEAPAAARGCLGVVMAGERHLYWKLTGRENLHYFATLYRVPARAIPGRVEAVLDRLGLTARADELVERYSTGMRQRLSLARALLHDPPALLLDEPTLGLDPQAARTLRELVLELKAEGRAILLTTHYMEEADFLCDRVAIIDHGRIVACDTPSALKRRLAAHRLFRLEVAGLGHDLERLRARLGDLRLASAQEDQEASVTRLTLAFPDGRRDVADILDAVFAEGLHLLGFSVKEPTLEDVFIAMTGRALRD</sequence>
<name>A0ABZ1BS10_9FIRM</name>
<evidence type="ECO:0000313" key="5">
    <source>
        <dbReference type="EMBL" id="WRP15595.1"/>
    </source>
</evidence>
<dbReference type="RefSeq" id="WP_324670001.1">
    <property type="nucleotide sequence ID" value="NZ_CP141614.1"/>
</dbReference>
<accession>A0ABZ1BS10</accession>
<dbReference type="Pfam" id="PF13732">
    <property type="entry name" value="DrrA1-3_C"/>
    <property type="match status" value="1"/>
</dbReference>
<dbReference type="InterPro" id="IPR025302">
    <property type="entry name" value="DrrA1/2-like_C"/>
</dbReference>
<dbReference type="PANTHER" id="PTHR42711:SF18">
    <property type="entry name" value="ABC TRANSPORTER, ATP-BINDING PROTEIN"/>
    <property type="match status" value="1"/>
</dbReference>
<reference evidence="6" key="1">
    <citation type="submission" date="2023-12" db="EMBL/GenBank/DDBJ databases">
        <title>Novel isolates from deep terrestrial aquifers shed light on the physiology and ecology of the class Limnochordia.</title>
        <authorList>
            <person name="Karnachuk O.V."/>
            <person name="Lukina A.P."/>
            <person name="Avakyan M.R."/>
            <person name="Kadnikov V."/>
            <person name="Begmatov S."/>
            <person name="Beletsky A.V."/>
            <person name="Mardanov A.V."/>
            <person name="Ravin N.V."/>
        </authorList>
    </citation>
    <scope>NUCLEOTIDE SEQUENCE [LARGE SCALE GENOMIC DNA]</scope>
    <source>
        <strain evidence="6">LN</strain>
    </source>
</reference>
<dbReference type="Pfam" id="PF00005">
    <property type="entry name" value="ABC_tran"/>
    <property type="match status" value="1"/>
</dbReference>
<dbReference type="PROSITE" id="PS50893">
    <property type="entry name" value="ABC_TRANSPORTER_2"/>
    <property type="match status" value="1"/>
</dbReference>
<dbReference type="InterPro" id="IPR003439">
    <property type="entry name" value="ABC_transporter-like_ATP-bd"/>
</dbReference>
<dbReference type="EMBL" id="CP141614">
    <property type="protein sequence ID" value="WRP15595.1"/>
    <property type="molecule type" value="Genomic_DNA"/>
</dbReference>
<keyword evidence="3 5" id="KW-0067">ATP-binding</keyword>
<evidence type="ECO:0000259" key="4">
    <source>
        <dbReference type="PROSITE" id="PS50893"/>
    </source>
</evidence>
<dbReference type="InterPro" id="IPR050763">
    <property type="entry name" value="ABC_transporter_ATP-binding"/>
</dbReference>
<evidence type="ECO:0000256" key="1">
    <source>
        <dbReference type="ARBA" id="ARBA00022448"/>
    </source>
</evidence>
<evidence type="ECO:0000313" key="6">
    <source>
        <dbReference type="Proteomes" id="UP001333102"/>
    </source>
</evidence>
<dbReference type="Gene3D" id="3.40.50.300">
    <property type="entry name" value="P-loop containing nucleotide triphosphate hydrolases"/>
    <property type="match status" value="1"/>
</dbReference>
<evidence type="ECO:0000256" key="2">
    <source>
        <dbReference type="ARBA" id="ARBA00022741"/>
    </source>
</evidence>
<dbReference type="InterPro" id="IPR003593">
    <property type="entry name" value="AAA+_ATPase"/>
</dbReference>
<keyword evidence="1" id="KW-0813">Transport</keyword>
<dbReference type="InterPro" id="IPR027417">
    <property type="entry name" value="P-loop_NTPase"/>
</dbReference>
<evidence type="ECO:0000256" key="3">
    <source>
        <dbReference type="ARBA" id="ARBA00022840"/>
    </source>
</evidence>
<dbReference type="Proteomes" id="UP001333102">
    <property type="component" value="Chromosome"/>
</dbReference>
<feature type="domain" description="ABC transporter" evidence="4">
    <location>
        <begin position="33"/>
        <end position="266"/>
    </location>
</feature>
<proteinExistence type="predicted"/>
<protein>
    <submittedName>
        <fullName evidence="5">ABC transporter ATP-binding protein</fullName>
    </submittedName>
</protein>
<keyword evidence="6" id="KW-1185">Reference proteome</keyword>
<dbReference type="PANTHER" id="PTHR42711">
    <property type="entry name" value="ABC TRANSPORTER ATP-BINDING PROTEIN"/>
    <property type="match status" value="1"/>
</dbReference>
<organism evidence="5 6">
    <name type="scientific">Geochorda subterranea</name>
    <dbReference type="NCBI Taxonomy" id="3109564"/>
    <lineage>
        <taxon>Bacteria</taxon>
        <taxon>Bacillati</taxon>
        <taxon>Bacillota</taxon>
        <taxon>Limnochordia</taxon>
        <taxon>Limnochordales</taxon>
        <taxon>Geochordaceae</taxon>
        <taxon>Geochorda</taxon>
    </lineage>
</organism>
<dbReference type="SMART" id="SM00382">
    <property type="entry name" value="AAA"/>
    <property type="match status" value="1"/>
</dbReference>
<keyword evidence="2" id="KW-0547">Nucleotide-binding</keyword>